<protein>
    <submittedName>
        <fullName evidence="1">Uncharacterized protein</fullName>
    </submittedName>
</protein>
<accession>A0A931IFX7</accession>
<dbReference type="AlphaFoldDB" id="A0A931IFX7"/>
<dbReference type="PANTHER" id="PTHR39290">
    <property type="entry name" value="C3H1-TYPE DOMAIN-CONTAINING PROTEIN-RELATED"/>
    <property type="match status" value="1"/>
</dbReference>
<evidence type="ECO:0000313" key="1">
    <source>
        <dbReference type="EMBL" id="MBH0779050.1"/>
    </source>
</evidence>
<dbReference type="Proteomes" id="UP000655751">
    <property type="component" value="Unassembled WGS sequence"/>
</dbReference>
<proteinExistence type="predicted"/>
<gene>
    <name evidence="1" type="ORF">IT779_22515</name>
</gene>
<comment type="caution">
    <text evidence="1">The sequence shown here is derived from an EMBL/GenBank/DDBJ whole genome shotgun (WGS) entry which is preliminary data.</text>
</comment>
<dbReference type="EMBL" id="JADMLG010000009">
    <property type="protein sequence ID" value="MBH0779050.1"/>
    <property type="molecule type" value="Genomic_DNA"/>
</dbReference>
<dbReference type="RefSeq" id="WP_196151355.1">
    <property type="nucleotide sequence ID" value="NZ_JADMLG010000009.1"/>
</dbReference>
<evidence type="ECO:0000313" key="2">
    <source>
        <dbReference type="Proteomes" id="UP000655751"/>
    </source>
</evidence>
<reference evidence="1" key="1">
    <citation type="submission" date="2020-11" db="EMBL/GenBank/DDBJ databases">
        <title>Nocardia NEAU-351.nov., a novel actinomycete isolated from the cow dung.</title>
        <authorList>
            <person name="Zhang X."/>
        </authorList>
    </citation>
    <scope>NUCLEOTIDE SEQUENCE</scope>
    <source>
        <strain evidence="1">NEAU-351</strain>
    </source>
</reference>
<sequence length="274" mass="30242">MAELALTAARHEELVALLDDEQRLRAQYPKVLEYLDATPLLAGTGDDRADRAFDIRLVHYMTGGREHSSNPYWDIVAPSVSVRAGRRTVDGGREKGSARLGFAQTILQSAFAYAVPSPETIQWMAEFCAGLTVIEAGAGRGYWAAQLTEAGLTVEAYDSQPPDTTDNISFLHTAGQPDVWHRIGGPREYAARSSDGQEVLFLCWPPGWGNTMASEALTAFNGERLVYIGEPKGGRTGDDAFFDALTEGWRLESEDPRFVSWWNLADTARGWVRR</sequence>
<name>A0A931IFX7_9NOCA</name>
<dbReference type="SUPFAM" id="SSF53335">
    <property type="entry name" value="S-adenosyl-L-methionine-dependent methyltransferases"/>
    <property type="match status" value="1"/>
</dbReference>
<keyword evidence="2" id="KW-1185">Reference proteome</keyword>
<dbReference type="PANTHER" id="PTHR39290:SF6">
    <property type="entry name" value="S-ADENOSYL-L-METHIONINE-DEPENDENT METHYLTRANSFERASES SUPERFAMILY PROTEIN"/>
    <property type="match status" value="1"/>
</dbReference>
<dbReference type="InterPro" id="IPR029063">
    <property type="entry name" value="SAM-dependent_MTases_sf"/>
</dbReference>
<organism evidence="1 2">
    <name type="scientific">Nocardia bovistercoris</name>
    <dbReference type="NCBI Taxonomy" id="2785916"/>
    <lineage>
        <taxon>Bacteria</taxon>
        <taxon>Bacillati</taxon>
        <taxon>Actinomycetota</taxon>
        <taxon>Actinomycetes</taxon>
        <taxon>Mycobacteriales</taxon>
        <taxon>Nocardiaceae</taxon>
        <taxon>Nocardia</taxon>
    </lineage>
</organism>